<gene>
    <name evidence="2" type="ORF">CUU66_23670</name>
</gene>
<comment type="caution">
    <text evidence="2">The sequence shown here is derived from an EMBL/GenBank/DDBJ whole genome shotgun (WGS) entry which is preliminary data.</text>
</comment>
<sequence>MERKVRDSCGSSGTGETPQAKPRRLSARPAESEHPVVEINPHVQKQQSLRKQPFQTSIIRGMLPVLLLHTKSRASPMNDKREFSHMDQSLGYLREILAGHTENDAVGKRLYDLVSKRNFSTDGAFVDELTAEENDYLNNILNEAIDYSKQEGDLERAKHLNEVYELLLTY</sequence>
<name>A0A2N5LZE2_9BACI</name>
<proteinExistence type="predicted"/>
<dbReference type="EMBL" id="PGUY01000103">
    <property type="protein sequence ID" value="PLT27487.1"/>
    <property type="molecule type" value="Genomic_DNA"/>
</dbReference>
<evidence type="ECO:0008006" key="4">
    <source>
        <dbReference type="Google" id="ProtNLM"/>
    </source>
</evidence>
<protein>
    <recommendedName>
        <fullName evidence="4">Sporulation protein</fullName>
    </recommendedName>
</protein>
<accession>A0A2N5LZE2</accession>
<dbReference type="Pfam" id="PF17334">
    <property type="entry name" value="CsgA"/>
    <property type="match status" value="1"/>
</dbReference>
<reference evidence="2 3" key="1">
    <citation type="submission" date="2017-11" db="EMBL/GenBank/DDBJ databases">
        <title>Comparitive Functional Genomics of Dry Heat Resistant strains isolated from the Viking Spacecraft.</title>
        <authorList>
            <person name="Seuylemezian A."/>
            <person name="Cooper K."/>
            <person name="Vaishampayan P."/>
        </authorList>
    </citation>
    <scope>NUCLEOTIDE SEQUENCE [LARGE SCALE GENOMIC DNA]</scope>
    <source>
        <strain evidence="2 3">V1-29</strain>
    </source>
</reference>
<keyword evidence="3" id="KW-1185">Reference proteome</keyword>
<evidence type="ECO:0000313" key="2">
    <source>
        <dbReference type="EMBL" id="PLT27487.1"/>
    </source>
</evidence>
<organism evidence="2 3">
    <name type="scientific">Peribacillus deserti</name>
    <dbReference type="NCBI Taxonomy" id="673318"/>
    <lineage>
        <taxon>Bacteria</taxon>
        <taxon>Bacillati</taxon>
        <taxon>Bacillota</taxon>
        <taxon>Bacilli</taxon>
        <taxon>Bacillales</taxon>
        <taxon>Bacillaceae</taxon>
        <taxon>Peribacillus</taxon>
    </lineage>
</organism>
<dbReference type="Proteomes" id="UP000234748">
    <property type="component" value="Unassembled WGS sequence"/>
</dbReference>
<evidence type="ECO:0000313" key="3">
    <source>
        <dbReference type="Proteomes" id="UP000234748"/>
    </source>
</evidence>
<dbReference type="InterPro" id="IPR020255">
    <property type="entry name" value="CsgA"/>
</dbReference>
<evidence type="ECO:0000256" key="1">
    <source>
        <dbReference type="SAM" id="MobiDB-lite"/>
    </source>
</evidence>
<dbReference type="AlphaFoldDB" id="A0A2N5LZE2"/>
<dbReference type="OrthoDB" id="2938007at2"/>
<feature type="region of interest" description="Disordered" evidence="1">
    <location>
        <begin position="1"/>
        <end position="35"/>
    </location>
</feature>